<protein>
    <submittedName>
        <fullName evidence="15">Nuclear hormone receptor family member nhr-121 (inferred by orthology to a C. elegans protein)</fullName>
    </submittedName>
</protein>
<feature type="region of interest" description="Disordered" evidence="10">
    <location>
        <begin position="84"/>
        <end position="108"/>
    </location>
</feature>
<feature type="domain" description="NR LBD" evidence="12">
    <location>
        <begin position="109"/>
        <end position="378"/>
    </location>
</feature>
<accession>A0A0N4Y317</accession>
<evidence type="ECO:0000256" key="5">
    <source>
        <dbReference type="ARBA" id="ARBA00023015"/>
    </source>
</evidence>
<dbReference type="SUPFAM" id="SSF48508">
    <property type="entry name" value="Nuclear receptor ligand-binding domain"/>
    <property type="match status" value="1"/>
</dbReference>
<evidence type="ECO:0000256" key="6">
    <source>
        <dbReference type="ARBA" id="ARBA00023125"/>
    </source>
</evidence>
<dbReference type="PROSITE" id="PS51843">
    <property type="entry name" value="NR_LBD"/>
    <property type="match status" value="1"/>
</dbReference>
<dbReference type="AlphaFoldDB" id="A0A0N4Y317"/>
<keyword evidence="5" id="KW-0805">Transcription regulation</keyword>
<sequence length="382" mass="43394">MRVICRACRYAKCIRMGMEREAVQPRRDSNAGRRKITYAKRPSSTRAARTDATGAAAMKERSCFDIQLQFSDINVQLPPQERRELSPYSSSISEESEPLLYNPGSSRETPENMLDILLREERLFNERRSILYCVKNTISKILSAGNVNDIPFSSNDLEELTYAGVRKDIRSQILATYEWIRGWNNFRSLSTSDKKVLLRRCTLFHPIIDPCYLTVRLGLPNRFVMFNGMYVGIPADSEEGWRDETCISATLKKELYRPLLDRVLTDIVYPMQAIGISFTEYVVLKALVTFKGTLSGNISSSLKRCLLAQIDQTLAALSTHYAALGMAPDDVAERTGNVVLLISNIFEVGMQCLESHQVIQFFDLWKLDDLLIKLISESNPEC</sequence>
<dbReference type="Pfam" id="PF00104">
    <property type="entry name" value="Hormone_recep"/>
    <property type="match status" value="1"/>
</dbReference>
<keyword evidence="7" id="KW-0804">Transcription</keyword>
<dbReference type="GO" id="GO:0043565">
    <property type="term" value="F:sequence-specific DNA binding"/>
    <property type="evidence" value="ECO:0007669"/>
    <property type="project" value="InterPro"/>
</dbReference>
<evidence type="ECO:0000256" key="8">
    <source>
        <dbReference type="ARBA" id="ARBA00023170"/>
    </source>
</evidence>
<evidence type="ECO:0000256" key="10">
    <source>
        <dbReference type="SAM" id="MobiDB-lite"/>
    </source>
</evidence>
<name>A0A0N4Y317_NIPBR</name>
<dbReference type="InterPro" id="IPR035500">
    <property type="entry name" value="NHR-like_dom_sf"/>
</dbReference>
<dbReference type="GO" id="GO:0003700">
    <property type="term" value="F:DNA-binding transcription factor activity"/>
    <property type="evidence" value="ECO:0007669"/>
    <property type="project" value="InterPro"/>
</dbReference>
<keyword evidence="2" id="KW-0479">Metal-binding</keyword>
<keyword evidence="9" id="KW-0539">Nucleus</keyword>
<evidence type="ECO:0000256" key="2">
    <source>
        <dbReference type="ARBA" id="ARBA00022723"/>
    </source>
</evidence>
<keyword evidence="3" id="KW-0863">Zinc-finger</keyword>
<dbReference type="InterPro" id="IPR013088">
    <property type="entry name" value="Znf_NHR/GATA"/>
</dbReference>
<dbReference type="GO" id="GO:0008270">
    <property type="term" value="F:zinc ion binding"/>
    <property type="evidence" value="ECO:0007669"/>
    <property type="project" value="UniProtKB-KW"/>
</dbReference>
<dbReference type="STRING" id="27835.A0A0N4Y317"/>
<feature type="domain" description="Nuclear receptor" evidence="11">
    <location>
        <begin position="1"/>
        <end position="25"/>
    </location>
</feature>
<dbReference type="PANTHER" id="PTHR46397">
    <property type="entry name" value="NUCLEAR HORMONE RECEPTOR FAMILY-RELATED"/>
    <property type="match status" value="1"/>
</dbReference>
<evidence type="ECO:0000256" key="7">
    <source>
        <dbReference type="ARBA" id="ARBA00023163"/>
    </source>
</evidence>
<evidence type="ECO:0000313" key="15">
    <source>
        <dbReference type="WBParaSite" id="NBR_0001015701-mRNA-1"/>
    </source>
</evidence>
<dbReference type="PRINTS" id="PR00398">
    <property type="entry name" value="STRDHORMONER"/>
</dbReference>
<dbReference type="PROSITE" id="PS51030">
    <property type="entry name" value="NUCLEAR_REC_DBD_2"/>
    <property type="match status" value="1"/>
</dbReference>
<dbReference type="Gene3D" id="1.10.565.10">
    <property type="entry name" value="Retinoid X Receptor"/>
    <property type="match status" value="1"/>
</dbReference>
<dbReference type="Proteomes" id="UP000271162">
    <property type="component" value="Unassembled WGS sequence"/>
</dbReference>
<dbReference type="EMBL" id="UYSL01020262">
    <property type="protein sequence ID" value="VDL73747.1"/>
    <property type="molecule type" value="Genomic_DNA"/>
</dbReference>
<proteinExistence type="inferred from homology"/>
<feature type="compositionally biased region" description="Low complexity" evidence="10">
    <location>
        <begin position="86"/>
        <end position="101"/>
    </location>
</feature>
<evidence type="ECO:0000256" key="4">
    <source>
        <dbReference type="ARBA" id="ARBA00022833"/>
    </source>
</evidence>
<evidence type="ECO:0000313" key="14">
    <source>
        <dbReference type="Proteomes" id="UP000271162"/>
    </source>
</evidence>
<evidence type="ECO:0000256" key="1">
    <source>
        <dbReference type="ARBA" id="ARBA00005993"/>
    </source>
</evidence>
<keyword evidence="6" id="KW-0238">DNA-binding</keyword>
<dbReference type="Gene3D" id="3.30.50.10">
    <property type="entry name" value="Erythroid Transcription Factor GATA-1, subunit A"/>
    <property type="match status" value="1"/>
</dbReference>
<dbReference type="OMA" id="FVMFNGM"/>
<dbReference type="PANTHER" id="PTHR46397:SF5">
    <property type="entry name" value="NUCLEAR HORMONE RECEPTOR FAMILY MEMBER NHR-20"/>
    <property type="match status" value="1"/>
</dbReference>
<dbReference type="WBParaSite" id="NBR_0001015701-mRNA-1">
    <property type="protein sequence ID" value="NBR_0001015701-mRNA-1"/>
    <property type="gene ID" value="NBR_0001015701"/>
</dbReference>
<organism evidence="15">
    <name type="scientific">Nippostrongylus brasiliensis</name>
    <name type="common">Rat hookworm</name>
    <dbReference type="NCBI Taxonomy" id="27835"/>
    <lineage>
        <taxon>Eukaryota</taxon>
        <taxon>Metazoa</taxon>
        <taxon>Ecdysozoa</taxon>
        <taxon>Nematoda</taxon>
        <taxon>Chromadorea</taxon>
        <taxon>Rhabditida</taxon>
        <taxon>Rhabditina</taxon>
        <taxon>Rhabditomorpha</taxon>
        <taxon>Strongyloidea</taxon>
        <taxon>Heligmosomidae</taxon>
        <taxon>Nippostrongylus</taxon>
    </lineage>
</organism>
<dbReference type="InterPro" id="IPR000536">
    <property type="entry name" value="Nucl_hrmn_rcpt_lig-bd"/>
</dbReference>
<evidence type="ECO:0000313" key="13">
    <source>
        <dbReference type="EMBL" id="VDL73747.1"/>
    </source>
</evidence>
<keyword evidence="8" id="KW-0675">Receptor</keyword>
<reference evidence="15" key="1">
    <citation type="submission" date="2017-02" db="UniProtKB">
        <authorList>
            <consortium name="WormBaseParasite"/>
        </authorList>
    </citation>
    <scope>IDENTIFICATION</scope>
</reference>
<dbReference type="SMART" id="SM00430">
    <property type="entry name" value="HOLI"/>
    <property type="match status" value="1"/>
</dbReference>
<keyword evidence="4" id="KW-0862">Zinc</keyword>
<reference evidence="13 14" key="2">
    <citation type="submission" date="2018-11" db="EMBL/GenBank/DDBJ databases">
        <authorList>
            <consortium name="Pathogen Informatics"/>
        </authorList>
    </citation>
    <scope>NUCLEOTIDE SEQUENCE [LARGE SCALE GENOMIC DNA]</scope>
</reference>
<evidence type="ECO:0000256" key="9">
    <source>
        <dbReference type="ARBA" id="ARBA00023242"/>
    </source>
</evidence>
<comment type="similarity">
    <text evidence="1">Belongs to the nuclear hormone receptor family.</text>
</comment>
<evidence type="ECO:0000256" key="3">
    <source>
        <dbReference type="ARBA" id="ARBA00022771"/>
    </source>
</evidence>
<dbReference type="SUPFAM" id="SSF57716">
    <property type="entry name" value="Glucocorticoid receptor-like (DNA-binding domain)"/>
    <property type="match status" value="1"/>
</dbReference>
<evidence type="ECO:0000259" key="12">
    <source>
        <dbReference type="PROSITE" id="PS51843"/>
    </source>
</evidence>
<dbReference type="InterPro" id="IPR001723">
    <property type="entry name" value="Nuclear_hrmn_rcpt"/>
</dbReference>
<gene>
    <name evidence="13" type="ORF">NBR_LOCUS10158</name>
</gene>
<evidence type="ECO:0000259" key="11">
    <source>
        <dbReference type="PROSITE" id="PS51030"/>
    </source>
</evidence>
<keyword evidence="14" id="KW-1185">Reference proteome</keyword>
<dbReference type="InterPro" id="IPR001628">
    <property type="entry name" value="Znf_hrmn_rcpt"/>
</dbReference>